<sequence>MFSVELQFLSSWDSQAFWAVRYLLSFIYYLNTCWPKKCQHPAQFFSQSFTTYHLLIKRTIVSDLHRSTIPCTHQIFQGSDFHSGVGKWIIDVLPVKCFVVDFDRPHDWSHDWTG</sequence>
<organism evidence="1">
    <name type="scientific">Anguilla anguilla</name>
    <name type="common">European freshwater eel</name>
    <name type="synonym">Muraena anguilla</name>
    <dbReference type="NCBI Taxonomy" id="7936"/>
    <lineage>
        <taxon>Eukaryota</taxon>
        <taxon>Metazoa</taxon>
        <taxon>Chordata</taxon>
        <taxon>Craniata</taxon>
        <taxon>Vertebrata</taxon>
        <taxon>Euteleostomi</taxon>
        <taxon>Actinopterygii</taxon>
        <taxon>Neopterygii</taxon>
        <taxon>Teleostei</taxon>
        <taxon>Anguilliformes</taxon>
        <taxon>Anguillidae</taxon>
        <taxon>Anguilla</taxon>
    </lineage>
</organism>
<reference evidence="1" key="2">
    <citation type="journal article" date="2015" name="Fish Shellfish Immunol.">
        <title>Early steps in the European eel (Anguilla anguilla)-Vibrio vulnificus interaction in the gills: Role of the RtxA13 toxin.</title>
        <authorList>
            <person name="Callol A."/>
            <person name="Pajuelo D."/>
            <person name="Ebbesson L."/>
            <person name="Teles M."/>
            <person name="MacKenzie S."/>
            <person name="Amaro C."/>
        </authorList>
    </citation>
    <scope>NUCLEOTIDE SEQUENCE</scope>
</reference>
<accession>A0A0E9XN08</accession>
<dbReference type="AlphaFoldDB" id="A0A0E9XN08"/>
<dbReference type="EMBL" id="GBXM01004533">
    <property type="protein sequence ID" value="JAI04045.1"/>
    <property type="molecule type" value="Transcribed_RNA"/>
</dbReference>
<reference evidence="1" key="1">
    <citation type="submission" date="2014-11" db="EMBL/GenBank/DDBJ databases">
        <authorList>
            <person name="Amaro Gonzalez C."/>
        </authorList>
    </citation>
    <scope>NUCLEOTIDE SEQUENCE</scope>
</reference>
<proteinExistence type="predicted"/>
<name>A0A0E9XN08_ANGAN</name>
<protein>
    <submittedName>
        <fullName evidence="1">Uncharacterized protein</fullName>
    </submittedName>
</protein>
<evidence type="ECO:0000313" key="1">
    <source>
        <dbReference type="EMBL" id="JAI04045.1"/>
    </source>
</evidence>